<proteinExistence type="predicted"/>
<dbReference type="NCBIfam" id="NF033788">
    <property type="entry name" value="HTH_metalloreg"/>
    <property type="match status" value="1"/>
</dbReference>
<dbReference type="GO" id="GO:0003677">
    <property type="term" value="F:DNA binding"/>
    <property type="evidence" value="ECO:0007669"/>
    <property type="project" value="UniProtKB-KW"/>
</dbReference>
<gene>
    <name evidence="5" type="ORF">FHT01_002243</name>
</gene>
<dbReference type="Proteomes" id="UP000788153">
    <property type="component" value="Unassembled WGS sequence"/>
</dbReference>
<name>A0ABX0U5N6_9SPHN</name>
<evidence type="ECO:0000256" key="2">
    <source>
        <dbReference type="ARBA" id="ARBA00023125"/>
    </source>
</evidence>
<dbReference type="EMBL" id="JAASQP010000001">
    <property type="protein sequence ID" value="NIJ24701.1"/>
    <property type="molecule type" value="Genomic_DNA"/>
</dbReference>
<evidence type="ECO:0000256" key="3">
    <source>
        <dbReference type="ARBA" id="ARBA00023163"/>
    </source>
</evidence>
<dbReference type="Gene3D" id="1.10.10.10">
    <property type="entry name" value="Winged helix-like DNA-binding domain superfamily/Winged helix DNA-binding domain"/>
    <property type="match status" value="1"/>
</dbReference>
<reference evidence="5 6" key="1">
    <citation type="submission" date="2020-03" db="EMBL/GenBank/DDBJ databases">
        <title>Genomic Encyclopedia of Type Strains, Phase IV (KMG-IV): sequencing the most valuable type-strain genomes for metagenomic binning, comparative biology and taxonomic classification.</title>
        <authorList>
            <person name="Goeker M."/>
        </authorList>
    </citation>
    <scope>NUCLEOTIDE SEQUENCE [LARGE SCALE GENOMIC DNA]</scope>
    <source>
        <strain evidence="5 6">DSM 22753</strain>
    </source>
</reference>
<keyword evidence="6" id="KW-1185">Reference proteome</keyword>
<dbReference type="Pfam" id="PF12840">
    <property type="entry name" value="HTH_20"/>
    <property type="match status" value="1"/>
</dbReference>
<dbReference type="InterPro" id="IPR051011">
    <property type="entry name" value="Metal_resp_trans_reg"/>
</dbReference>
<dbReference type="InterPro" id="IPR001845">
    <property type="entry name" value="HTH_ArsR_DNA-bd_dom"/>
</dbReference>
<sequence>MSKQIDLPQYYYIDISGYMDSLDAMDALGALAQPTRLDAFRLLVRHSPHGLAAGRAAELLKVPQNSLSSHLAILQRAGLVASTREGRSILFRARLDRVADLVTFLLKDCCAGDSSLCAPIVAELSNCRGQP</sequence>
<organism evidence="5 6">
    <name type="scientific">Sphingomonas japonica</name>
    <dbReference type="NCBI Taxonomy" id="511662"/>
    <lineage>
        <taxon>Bacteria</taxon>
        <taxon>Pseudomonadati</taxon>
        <taxon>Pseudomonadota</taxon>
        <taxon>Alphaproteobacteria</taxon>
        <taxon>Sphingomonadales</taxon>
        <taxon>Sphingomonadaceae</taxon>
        <taxon>Sphingomonas</taxon>
    </lineage>
</organism>
<dbReference type="PROSITE" id="PS50987">
    <property type="entry name" value="HTH_ARSR_2"/>
    <property type="match status" value="1"/>
</dbReference>
<protein>
    <submittedName>
        <fullName evidence="5">DNA-binding transcriptional ArsR family regulator</fullName>
    </submittedName>
</protein>
<evidence type="ECO:0000256" key="1">
    <source>
        <dbReference type="ARBA" id="ARBA00023015"/>
    </source>
</evidence>
<evidence type="ECO:0000313" key="6">
    <source>
        <dbReference type="Proteomes" id="UP000788153"/>
    </source>
</evidence>
<accession>A0ABX0U5N6</accession>
<keyword evidence="1" id="KW-0805">Transcription regulation</keyword>
<dbReference type="PRINTS" id="PR00778">
    <property type="entry name" value="HTHARSR"/>
</dbReference>
<dbReference type="SUPFAM" id="SSF46785">
    <property type="entry name" value="Winged helix' DNA-binding domain"/>
    <property type="match status" value="1"/>
</dbReference>
<dbReference type="SMART" id="SM00418">
    <property type="entry name" value="HTH_ARSR"/>
    <property type="match status" value="1"/>
</dbReference>
<keyword evidence="3" id="KW-0804">Transcription</keyword>
<dbReference type="CDD" id="cd00090">
    <property type="entry name" value="HTH_ARSR"/>
    <property type="match status" value="1"/>
</dbReference>
<dbReference type="InterPro" id="IPR036390">
    <property type="entry name" value="WH_DNA-bd_sf"/>
</dbReference>
<evidence type="ECO:0000259" key="4">
    <source>
        <dbReference type="PROSITE" id="PS50987"/>
    </source>
</evidence>
<dbReference type="InterPro" id="IPR011991">
    <property type="entry name" value="ArsR-like_HTH"/>
</dbReference>
<dbReference type="InterPro" id="IPR036388">
    <property type="entry name" value="WH-like_DNA-bd_sf"/>
</dbReference>
<keyword evidence="2 5" id="KW-0238">DNA-binding</keyword>
<comment type="caution">
    <text evidence="5">The sequence shown here is derived from an EMBL/GenBank/DDBJ whole genome shotgun (WGS) entry which is preliminary data.</text>
</comment>
<dbReference type="PANTHER" id="PTHR43132:SF2">
    <property type="entry name" value="ARSENICAL RESISTANCE OPERON REPRESSOR ARSR-RELATED"/>
    <property type="match status" value="1"/>
</dbReference>
<feature type="domain" description="HTH arsR-type" evidence="4">
    <location>
        <begin position="16"/>
        <end position="113"/>
    </location>
</feature>
<evidence type="ECO:0000313" key="5">
    <source>
        <dbReference type="EMBL" id="NIJ24701.1"/>
    </source>
</evidence>
<dbReference type="PANTHER" id="PTHR43132">
    <property type="entry name" value="ARSENICAL RESISTANCE OPERON REPRESSOR ARSR-RELATED"/>
    <property type="match status" value="1"/>
</dbReference>